<feature type="region of interest" description="Disordered" evidence="3">
    <location>
        <begin position="339"/>
        <end position="435"/>
    </location>
</feature>
<feature type="region of interest" description="Disordered" evidence="3">
    <location>
        <begin position="187"/>
        <end position="210"/>
    </location>
</feature>
<feature type="compositionally biased region" description="Basic and acidic residues" evidence="3">
    <location>
        <begin position="999"/>
        <end position="1009"/>
    </location>
</feature>
<feature type="non-terminal residue" evidence="5">
    <location>
        <position position="1"/>
    </location>
</feature>
<evidence type="ECO:0000313" key="5">
    <source>
        <dbReference type="EMBL" id="NXD82974.1"/>
    </source>
</evidence>
<dbReference type="CDD" id="cd00096">
    <property type="entry name" value="Ig"/>
    <property type="match status" value="1"/>
</dbReference>
<dbReference type="OrthoDB" id="10062932at2759"/>
<dbReference type="SUPFAM" id="SSF48726">
    <property type="entry name" value="Immunoglobulin"/>
    <property type="match status" value="2"/>
</dbReference>
<dbReference type="Gene3D" id="2.60.40.10">
    <property type="entry name" value="Immunoglobulins"/>
    <property type="match status" value="1"/>
</dbReference>
<evidence type="ECO:0000256" key="1">
    <source>
        <dbReference type="ARBA" id="ARBA00022729"/>
    </source>
</evidence>
<feature type="compositionally biased region" description="Low complexity" evidence="3">
    <location>
        <begin position="927"/>
        <end position="941"/>
    </location>
</feature>
<evidence type="ECO:0000256" key="2">
    <source>
        <dbReference type="ARBA" id="ARBA00023157"/>
    </source>
</evidence>
<feature type="compositionally biased region" description="Low complexity" evidence="3">
    <location>
        <begin position="193"/>
        <end position="208"/>
    </location>
</feature>
<keyword evidence="6" id="KW-1185">Reference proteome</keyword>
<keyword evidence="1" id="KW-0732">Signal</keyword>
<keyword evidence="2" id="KW-1015">Disulfide bond</keyword>
<feature type="compositionally biased region" description="Polar residues" evidence="3">
    <location>
        <begin position="801"/>
        <end position="811"/>
    </location>
</feature>
<dbReference type="AlphaFoldDB" id="A0A851YV22"/>
<dbReference type="PROSITE" id="PS50835">
    <property type="entry name" value="IG_LIKE"/>
    <property type="match status" value="1"/>
</dbReference>
<dbReference type="InterPro" id="IPR050958">
    <property type="entry name" value="Cell_Adh-Cytoskel_Orgn"/>
</dbReference>
<dbReference type="Proteomes" id="UP000648918">
    <property type="component" value="Unassembled WGS sequence"/>
</dbReference>
<feature type="compositionally biased region" description="Polar residues" evidence="3">
    <location>
        <begin position="409"/>
        <end position="435"/>
    </location>
</feature>
<dbReference type="GO" id="GO:0043025">
    <property type="term" value="C:neuronal cell body"/>
    <property type="evidence" value="ECO:0007669"/>
    <property type="project" value="TreeGrafter"/>
</dbReference>
<reference evidence="5" key="1">
    <citation type="submission" date="2019-09" db="EMBL/GenBank/DDBJ databases">
        <title>Bird 10,000 Genomes (B10K) Project - Family phase.</title>
        <authorList>
            <person name="Zhang G."/>
        </authorList>
    </citation>
    <scope>NUCLEOTIDE SEQUENCE</scope>
    <source>
        <strain evidence="5">B10K-DU-024-03</strain>
        <tissue evidence="5">Muscle</tissue>
    </source>
</reference>
<feature type="non-terminal residue" evidence="5">
    <location>
        <position position="1049"/>
    </location>
</feature>
<dbReference type="GO" id="GO:0030424">
    <property type="term" value="C:axon"/>
    <property type="evidence" value="ECO:0007669"/>
    <property type="project" value="TreeGrafter"/>
</dbReference>
<dbReference type="InterPro" id="IPR003598">
    <property type="entry name" value="Ig_sub2"/>
</dbReference>
<dbReference type="PANTHER" id="PTHR45080">
    <property type="entry name" value="CONTACTIN 5"/>
    <property type="match status" value="1"/>
</dbReference>
<evidence type="ECO:0000256" key="3">
    <source>
        <dbReference type="SAM" id="MobiDB-lite"/>
    </source>
</evidence>
<dbReference type="GO" id="GO:0007156">
    <property type="term" value="P:homophilic cell adhesion via plasma membrane adhesion molecules"/>
    <property type="evidence" value="ECO:0007669"/>
    <property type="project" value="TreeGrafter"/>
</dbReference>
<dbReference type="InterPro" id="IPR013783">
    <property type="entry name" value="Ig-like_fold"/>
</dbReference>
<feature type="compositionally biased region" description="Polar residues" evidence="3">
    <location>
        <begin position="776"/>
        <end position="787"/>
    </location>
</feature>
<dbReference type="PANTHER" id="PTHR45080:SF8">
    <property type="entry name" value="IG-LIKE DOMAIN-CONTAINING PROTEIN"/>
    <property type="match status" value="1"/>
</dbReference>
<feature type="compositionally biased region" description="Low complexity" evidence="3">
    <location>
        <begin position="1018"/>
        <end position="1040"/>
    </location>
</feature>
<evidence type="ECO:0000313" key="6">
    <source>
        <dbReference type="Proteomes" id="UP000648918"/>
    </source>
</evidence>
<gene>
    <name evidence="5" type="primary">Igsf10_1</name>
    <name evidence="5" type="ORF">HALSEN_R15413</name>
</gene>
<accession>A0A851YV22</accession>
<feature type="compositionally biased region" description="Low complexity" evidence="3">
    <location>
        <begin position="857"/>
        <end position="915"/>
    </location>
</feature>
<name>A0A851YV22_9AVES</name>
<dbReference type="InterPro" id="IPR036179">
    <property type="entry name" value="Ig-like_dom_sf"/>
</dbReference>
<dbReference type="InterPro" id="IPR003599">
    <property type="entry name" value="Ig_sub"/>
</dbReference>
<organism evidence="5 6">
    <name type="scientific">Halcyon senegalensis</name>
    <dbReference type="NCBI Taxonomy" id="342381"/>
    <lineage>
        <taxon>Eukaryota</taxon>
        <taxon>Metazoa</taxon>
        <taxon>Chordata</taxon>
        <taxon>Craniata</taxon>
        <taxon>Vertebrata</taxon>
        <taxon>Euteleostomi</taxon>
        <taxon>Archelosauria</taxon>
        <taxon>Archosauria</taxon>
        <taxon>Dinosauria</taxon>
        <taxon>Saurischia</taxon>
        <taxon>Theropoda</taxon>
        <taxon>Coelurosauria</taxon>
        <taxon>Aves</taxon>
        <taxon>Neognathae</taxon>
        <taxon>Neoaves</taxon>
        <taxon>Telluraves</taxon>
        <taxon>Coraciimorphae</taxon>
        <taxon>Coraciiformes</taxon>
        <taxon>Alcedinidae</taxon>
        <taxon>Halcyon</taxon>
    </lineage>
</organism>
<sequence length="1049" mass="111940">EDGRIVIVKSGTFTLRTADTFDTGLYHCVGTNHNDADALTFRITVVDPDVERNSVNGAQLSAFVGSTLYLPCTSTAVPDAAVSWVLPEHTVLHHSMRNKHIFDNGTLRIRGVTERDSGYFRCVAANQYGVDLLVFQVLVRSDKTTLEENQVAVGGWEEGDGSGRAMLASATTQEQPSATPATLTAHRGTAASAPRNRATQQARNRNSQGRMTYRHYRDRTSRRFRGPRRQFVSSARRVDPQRWAAFLEKAKRNLTLIEKQGEGATKPPLQVHKFSEVPGDEEETSGDLRSLEEEFIPVTEMATVSALGRAVGSMRTAEPETPASNTPAWKAPFLVAEAEPPLPSPFPQSASPDSRSPQTYLKPTITTSWERSVLSETSANGLKQPTASNGASRTSTPFPAGQRLVYPGESSNQHSEPVSATPVTDTSESATSQNTAEKACVFTESTGKISTKTGHQLAVVTVGEPSPGSGRVYFHSTQKQGTPKAPSASAVITDQQIQTIQDVTTRTPQAQQQHGRQRKISGRRRFVRPGRTPGVKEHRYNFGRPGSVRGSTAVAAGVQLHTKHLPDLPAFNNLSSSIHPFSAEAPLPSQSTTNTLSEHPAGTHHNTVFLREDENQPSARQNAAVTVVPFITRGTQDTPQGQPESSAPFALLQTDTDGVQPLSIRPPTAAIPTAHTAAEATHATRTKISSTRESVSPSIEPGTSPKISQTGKTTWEHISGHGTQEEVLKKLPKQQTGTFPSTQIPTVLPKATAALATSRMSPLRFTPVSAGGNHNGGVSSLNTSFHHSTGKSEHLPPAKPGSSSNPTTSATKEMDGTSLKPTVTPIVTPQTDTKITKSKTFRVGRRRGQRRKHPHKTPTAQSMAASPSPAASPSINTATPVLTTVTPSTVSTSPTPAEPLSASTSAASVTETPAPWIHSTPEAPQHVPTAATQAPVTPVTPRDTQSAASPPDSHTAQSPAAPIQTTPRLPKPLSTTGTQLATSGSEPAQQIKATTTAGEKSHLQTEERVIQANHEAQPTFPARTKPRTRAPATTTDIAPRSAQHPTPPP</sequence>
<proteinExistence type="predicted"/>
<dbReference type="GO" id="GO:0050808">
    <property type="term" value="P:synapse organization"/>
    <property type="evidence" value="ECO:0007669"/>
    <property type="project" value="TreeGrafter"/>
</dbReference>
<feature type="compositionally biased region" description="Polar residues" evidence="3">
    <location>
        <begin position="819"/>
        <end position="833"/>
    </location>
</feature>
<feature type="compositionally biased region" description="Polar residues" evidence="3">
    <location>
        <begin position="942"/>
        <end position="998"/>
    </location>
</feature>
<feature type="region of interest" description="Disordered" evidence="3">
    <location>
        <begin position="527"/>
        <end position="546"/>
    </location>
</feature>
<protein>
    <submittedName>
        <fullName evidence="5">IGS10 protein</fullName>
    </submittedName>
</protein>
<feature type="compositionally biased region" description="Basic residues" evidence="3">
    <location>
        <begin position="836"/>
        <end position="856"/>
    </location>
</feature>
<comment type="caution">
    <text evidence="5">The sequence shown here is derived from an EMBL/GenBank/DDBJ whole genome shotgun (WGS) entry which is preliminary data.</text>
</comment>
<dbReference type="GO" id="GO:0005886">
    <property type="term" value="C:plasma membrane"/>
    <property type="evidence" value="ECO:0007669"/>
    <property type="project" value="TreeGrafter"/>
</dbReference>
<dbReference type="Pfam" id="PF13927">
    <property type="entry name" value="Ig_3"/>
    <property type="match status" value="1"/>
</dbReference>
<feature type="region of interest" description="Disordered" evidence="3">
    <location>
        <begin position="769"/>
        <end position="1049"/>
    </location>
</feature>
<feature type="compositionally biased region" description="Polar residues" evidence="3">
    <location>
        <begin position="347"/>
        <end position="397"/>
    </location>
</feature>
<evidence type="ECO:0000259" key="4">
    <source>
        <dbReference type="PROSITE" id="PS50835"/>
    </source>
</evidence>
<dbReference type="SMART" id="SM00408">
    <property type="entry name" value="IGc2"/>
    <property type="match status" value="1"/>
</dbReference>
<dbReference type="EMBL" id="WBNJ01000237">
    <property type="protein sequence ID" value="NXD82974.1"/>
    <property type="molecule type" value="Genomic_DNA"/>
</dbReference>
<feature type="domain" description="Ig-like" evidence="4">
    <location>
        <begin position="48"/>
        <end position="126"/>
    </location>
</feature>
<dbReference type="GO" id="GO:0008046">
    <property type="term" value="F:axon guidance receptor activity"/>
    <property type="evidence" value="ECO:0007669"/>
    <property type="project" value="TreeGrafter"/>
</dbReference>
<dbReference type="InterPro" id="IPR007110">
    <property type="entry name" value="Ig-like_dom"/>
</dbReference>
<feature type="region of interest" description="Disordered" evidence="3">
    <location>
        <begin position="675"/>
        <end position="712"/>
    </location>
</feature>
<feature type="compositionally biased region" description="Polar residues" evidence="3">
    <location>
        <begin position="687"/>
        <end position="697"/>
    </location>
</feature>
<dbReference type="SMART" id="SM00409">
    <property type="entry name" value="IG"/>
    <property type="match status" value="1"/>
</dbReference>